<evidence type="ECO:0000256" key="1">
    <source>
        <dbReference type="SAM" id="Phobius"/>
    </source>
</evidence>
<keyword evidence="1" id="KW-1133">Transmembrane helix</keyword>
<protein>
    <submittedName>
        <fullName evidence="2">Uncharacterized protein</fullName>
    </submittedName>
</protein>
<keyword evidence="1" id="KW-0472">Membrane</keyword>
<keyword evidence="1" id="KW-0812">Transmembrane</keyword>
<proteinExistence type="predicted"/>
<organism evidence="2 3">
    <name type="scientific">Hyaloscypha hepaticicola</name>
    <dbReference type="NCBI Taxonomy" id="2082293"/>
    <lineage>
        <taxon>Eukaryota</taxon>
        <taxon>Fungi</taxon>
        <taxon>Dikarya</taxon>
        <taxon>Ascomycota</taxon>
        <taxon>Pezizomycotina</taxon>
        <taxon>Leotiomycetes</taxon>
        <taxon>Helotiales</taxon>
        <taxon>Hyaloscyphaceae</taxon>
        <taxon>Hyaloscypha</taxon>
    </lineage>
</organism>
<dbReference type="EMBL" id="KZ613522">
    <property type="protein sequence ID" value="PMD14381.1"/>
    <property type="molecule type" value="Genomic_DNA"/>
</dbReference>
<feature type="transmembrane region" description="Helical" evidence="1">
    <location>
        <begin position="21"/>
        <end position="37"/>
    </location>
</feature>
<keyword evidence="3" id="KW-1185">Reference proteome</keyword>
<name>A0A2J6PK11_9HELO</name>
<accession>A0A2J6PK11</accession>
<reference evidence="2 3" key="1">
    <citation type="submission" date="2016-05" db="EMBL/GenBank/DDBJ databases">
        <title>A degradative enzymes factory behind the ericoid mycorrhizal symbiosis.</title>
        <authorList>
            <consortium name="DOE Joint Genome Institute"/>
            <person name="Martino E."/>
            <person name="Morin E."/>
            <person name="Grelet G."/>
            <person name="Kuo A."/>
            <person name="Kohler A."/>
            <person name="Daghino S."/>
            <person name="Barry K."/>
            <person name="Choi C."/>
            <person name="Cichocki N."/>
            <person name="Clum A."/>
            <person name="Copeland A."/>
            <person name="Hainaut M."/>
            <person name="Haridas S."/>
            <person name="Labutti K."/>
            <person name="Lindquist E."/>
            <person name="Lipzen A."/>
            <person name="Khouja H.-R."/>
            <person name="Murat C."/>
            <person name="Ohm R."/>
            <person name="Olson A."/>
            <person name="Spatafora J."/>
            <person name="Veneault-Fourrey C."/>
            <person name="Henrissat B."/>
            <person name="Grigoriev I."/>
            <person name="Martin F."/>
            <person name="Perotto S."/>
        </authorList>
    </citation>
    <scope>NUCLEOTIDE SEQUENCE [LARGE SCALE GENOMIC DNA]</scope>
    <source>
        <strain evidence="2 3">UAMH 7357</strain>
    </source>
</reference>
<dbReference type="AlphaFoldDB" id="A0A2J6PK11"/>
<gene>
    <name evidence="2" type="ORF">NA56DRAFT_710957</name>
</gene>
<dbReference type="OrthoDB" id="3525487at2759"/>
<evidence type="ECO:0000313" key="3">
    <source>
        <dbReference type="Proteomes" id="UP000235672"/>
    </source>
</evidence>
<evidence type="ECO:0000313" key="2">
    <source>
        <dbReference type="EMBL" id="PMD14381.1"/>
    </source>
</evidence>
<sequence>MRLQQYEQTTFPWATRRAQRCLSFAIIFAILLIFGIYEHQAYPRKADLQSNTLYAAYHYTSTPEDGMPRLPFKNTSKRKANGEPWFWFQD</sequence>
<dbReference type="Proteomes" id="UP000235672">
    <property type="component" value="Unassembled WGS sequence"/>
</dbReference>